<keyword evidence="3 6" id="KW-0862">Zinc</keyword>
<dbReference type="InterPro" id="IPR038366">
    <property type="entry name" value="Znf_CppX_C4_sf"/>
</dbReference>
<dbReference type="Pfam" id="PF06689">
    <property type="entry name" value="zf-C4_ClpX"/>
    <property type="match status" value="1"/>
</dbReference>
<dbReference type="GO" id="GO:0016887">
    <property type="term" value="F:ATP hydrolysis activity"/>
    <property type="evidence" value="ECO:0007669"/>
    <property type="project" value="InterPro"/>
</dbReference>
<dbReference type="SMART" id="SM00994">
    <property type="entry name" value="zf-C4_ClpX"/>
    <property type="match status" value="1"/>
</dbReference>
<keyword evidence="5 6" id="KW-0143">Chaperone</keyword>
<dbReference type="SMART" id="SM01086">
    <property type="entry name" value="ClpB_D2-small"/>
    <property type="match status" value="1"/>
</dbReference>
<keyword evidence="4 6" id="KW-0067">ATP-binding</keyword>
<evidence type="ECO:0000259" key="8">
    <source>
        <dbReference type="PROSITE" id="PS51902"/>
    </source>
</evidence>
<dbReference type="NCBIfam" id="TIGR00382">
    <property type="entry name" value="clpX"/>
    <property type="match status" value="1"/>
</dbReference>
<dbReference type="SUPFAM" id="SSF57716">
    <property type="entry name" value="Glucocorticoid receptor-like (DNA-binding domain)"/>
    <property type="match status" value="1"/>
</dbReference>
<dbReference type="SUPFAM" id="SSF52540">
    <property type="entry name" value="P-loop containing nucleoside triphosphate hydrolases"/>
    <property type="match status" value="1"/>
</dbReference>
<reference evidence="9 10" key="1">
    <citation type="submission" date="2018-08" db="EMBL/GenBank/DDBJ databases">
        <title>Thalassotalea euphylliae genome.</title>
        <authorList>
            <person name="Summers S."/>
            <person name="Rice S.A."/>
            <person name="Freckelton M.L."/>
            <person name="Nedved B.T."/>
            <person name="Hadfield M.G."/>
        </authorList>
    </citation>
    <scope>NUCLEOTIDE SEQUENCE [LARGE SCALE GENOMIC DNA]</scope>
    <source>
        <strain evidence="9 10">H1</strain>
    </source>
</reference>
<dbReference type="CDD" id="cd19497">
    <property type="entry name" value="RecA-like_ClpX"/>
    <property type="match status" value="1"/>
</dbReference>
<dbReference type="InterPro" id="IPR027417">
    <property type="entry name" value="P-loop_NTPase"/>
</dbReference>
<dbReference type="AlphaFoldDB" id="A0A3E0TT50"/>
<keyword evidence="9" id="KW-0645">Protease</keyword>
<accession>A0A3E0TT50</accession>
<dbReference type="InterPro" id="IPR019489">
    <property type="entry name" value="Clp_ATPase_C"/>
</dbReference>
<dbReference type="GO" id="GO:0005524">
    <property type="term" value="F:ATP binding"/>
    <property type="evidence" value="ECO:0007669"/>
    <property type="project" value="UniProtKB-UniRule"/>
</dbReference>
<dbReference type="FunFam" id="1.10.8.60:FF:000002">
    <property type="entry name" value="ATP-dependent Clp protease ATP-binding subunit ClpX"/>
    <property type="match status" value="1"/>
</dbReference>
<dbReference type="OrthoDB" id="9804062at2"/>
<feature type="binding site" evidence="6 7">
    <location>
        <position position="17"/>
    </location>
    <ligand>
        <name>Zn(2+)</name>
        <dbReference type="ChEBI" id="CHEBI:29105"/>
    </ligand>
</feature>
<evidence type="ECO:0000313" key="9">
    <source>
        <dbReference type="EMBL" id="REL27600.1"/>
    </source>
</evidence>
<dbReference type="InterPro" id="IPR059188">
    <property type="entry name" value="Znf_CLPX-like"/>
</dbReference>
<dbReference type="EMBL" id="QUOU01000001">
    <property type="protein sequence ID" value="REL27600.1"/>
    <property type="molecule type" value="Genomic_DNA"/>
</dbReference>
<dbReference type="InterPro" id="IPR003959">
    <property type="entry name" value="ATPase_AAA_core"/>
</dbReference>
<dbReference type="RefSeq" id="WP_116008674.1">
    <property type="nucleotide sequence ID" value="NZ_QUOU01000001.1"/>
</dbReference>
<dbReference type="GO" id="GO:0008270">
    <property type="term" value="F:zinc ion binding"/>
    <property type="evidence" value="ECO:0007669"/>
    <property type="project" value="UniProtKB-UniRule"/>
</dbReference>
<evidence type="ECO:0000256" key="7">
    <source>
        <dbReference type="PROSITE-ProRule" id="PRU01250"/>
    </source>
</evidence>
<feature type="domain" description="ClpX-type ZB" evidence="8">
    <location>
        <begin position="5"/>
        <end position="58"/>
    </location>
</feature>
<gene>
    <name evidence="6 9" type="primary">clpX</name>
    <name evidence="9" type="ORF">DXX93_14210</name>
</gene>
<comment type="subunit">
    <text evidence="6">Component of the ClpX-ClpP complex. Forms a hexameric ring that, in the presence of ATP, binds to fourteen ClpP subunits assembled into a disk-like structure with a central cavity, resembling the structure of eukaryotic proteasomes.</text>
</comment>
<comment type="similarity">
    <text evidence="6 7">Belongs to the ClpX chaperone family.</text>
</comment>
<dbReference type="FunFam" id="3.40.50.300:FF:000005">
    <property type="entry name" value="ATP-dependent Clp protease ATP-binding subunit ClpX"/>
    <property type="match status" value="1"/>
</dbReference>
<name>A0A3E0TT50_9GAMM</name>
<evidence type="ECO:0000256" key="3">
    <source>
        <dbReference type="ARBA" id="ARBA00022833"/>
    </source>
</evidence>
<evidence type="ECO:0000256" key="6">
    <source>
        <dbReference type="HAMAP-Rule" id="MF_00175"/>
    </source>
</evidence>
<proteinExistence type="inferred from homology"/>
<feature type="binding site" evidence="6 7">
    <location>
        <position position="39"/>
    </location>
    <ligand>
        <name>Zn(2+)</name>
        <dbReference type="ChEBI" id="CHEBI:29105"/>
    </ligand>
</feature>
<dbReference type="GO" id="GO:0051603">
    <property type="term" value="P:proteolysis involved in protein catabolic process"/>
    <property type="evidence" value="ECO:0007669"/>
    <property type="project" value="TreeGrafter"/>
</dbReference>
<dbReference type="PROSITE" id="PS51902">
    <property type="entry name" value="CLPX_ZB"/>
    <property type="match status" value="1"/>
</dbReference>
<dbReference type="NCBIfam" id="NF003745">
    <property type="entry name" value="PRK05342.1"/>
    <property type="match status" value="1"/>
</dbReference>
<protein>
    <recommendedName>
        <fullName evidence="6">ATP-dependent Clp protease ATP-binding subunit ClpX</fullName>
    </recommendedName>
</protein>
<feature type="binding site" evidence="6 7">
    <location>
        <position position="42"/>
    </location>
    <ligand>
        <name>Zn(2+)</name>
        <dbReference type="ChEBI" id="CHEBI:29105"/>
    </ligand>
</feature>
<dbReference type="GO" id="GO:0051082">
    <property type="term" value="F:unfolded protein binding"/>
    <property type="evidence" value="ECO:0007669"/>
    <property type="project" value="UniProtKB-UniRule"/>
</dbReference>
<feature type="binding site" evidence="6 7">
    <location>
        <position position="20"/>
    </location>
    <ligand>
        <name>Zn(2+)</name>
        <dbReference type="ChEBI" id="CHEBI:29105"/>
    </ligand>
</feature>
<keyword evidence="9" id="KW-0378">Hydrolase</keyword>
<dbReference type="GO" id="GO:0140662">
    <property type="term" value="F:ATP-dependent protein folding chaperone"/>
    <property type="evidence" value="ECO:0007669"/>
    <property type="project" value="InterPro"/>
</dbReference>
<dbReference type="GO" id="GO:0009376">
    <property type="term" value="C:HslUV protease complex"/>
    <property type="evidence" value="ECO:0007669"/>
    <property type="project" value="TreeGrafter"/>
</dbReference>
<dbReference type="Pfam" id="PF10431">
    <property type="entry name" value="ClpB_D2-small"/>
    <property type="match status" value="1"/>
</dbReference>
<dbReference type="SMART" id="SM00382">
    <property type="entry name" value="AAA"/>
    <property type="match status" value="1"/>
</dbReference>
<comment type="function">
    <text evidence="6">ATP-dependent specificity component of the Clp protease. It directs the protease to specific substrates. Can perform chaperone functions in the absence of ClpP.</text>
</comment>
<evidence type="ECO:0000256" key="2">
    <source>
        <dbReference type="ARBA" id="ARBA00022741"/>
    </source>
</evidence>
<evidence type="ECO:0000256" key="5">
    <source>
        <dbReference type="ARBA" id="ARBA00023186"/>
    </source>
</evidence>
<dbReference type="GO" id="GO:0046983">
    <property type="term" value="F:protein dimerization activity"/>
    <property type="evidence" value="ECO:0007669"/>
    <property type="project" value="UniProtKB-UniRule"/>
</dbReference>
<dbReference type="GO" id="GO:0051301">
    <property type="term" value="P:cell division"/>
    <property type="evidence" value="ECO:0007669"/>
    <property type="project" value="TreeGrafter"/>
</dbReference>
<keyword evidence="1 6" id="KW-0479">Metal-binding</keyword>
<dbReference type="HAMAP" id="MF_00175">
    <property type="entry name" value="ClpX"/>
    <property type="match status" value="1"/>
</dbReference>
<feature type="binding site" evidence="6">
    <location>
        <begin position="122"/>
        <end position="129"/>
    </location>
    <ligand>
        <name>ATP</name>
        <dbReference type="ChEBI" id="CHEBI:30616"/>
    </ligand>
</feature>
<dbReference type="InterPro" id="IPR004487">
    <property type="entry name" value="Clp_protease_ATP-bd_su_ClpX"/>
</dbReference>
<dbReference type="GO" id="GO:0008233">
    <property type="term" value="F:peptidase activity"/>
    <property type="evidence" value="ECO:0007669"/>
    <property type="project" value="UniProtKB-KW"/>
</dbReference>
<dbReference type="InterPro" id="IPR010603">
    <property type="entry name" value="Znf_CppX_C4"/>
</dbReference>
<sequence length="426" mass="46937">MTDIKKGDGDSGKLLYCSFCGKSQHEVRKLIAGPSVFICDECVELCNDIIREEIKEIAPKQDKESLPSPMDIRASLDDYVIGQEHAKKVLAVAVYNHYKRLRNGDQHNGVELSKSNILLIGPTGSGKTLLAETLARLLDVPFTMADATTLTEAGYVGEDVENIIQKLLQKCDYDVEKAQRGIVYIDEIDKISRKSDNPSITRDVSGEGVQQALLKLIEGTIASVPPQGGRKHPQQEFLQVDTSKILFICGGAFAGLDKVIEQRCETGTGIGFGAEVRSKDENKSLTERFQEVEPEDLVKYGLIPEFIGRLPVVATLSELDEDALIQILQEPKNALTKQFTALFDMEEVELEFREDALKAIANKAMVRKTGARGLRSIVEGVLLDTMYELPSMENASKVVVDETVITGESKPIIIYETPQDQAASDS</sequence>
<keyword evidence="2 6" id="KW-0547">Nucleotide-binding</keyword>
<dbReference type="Proteomes" id="UP000256478">
    <property type="component" value="Unassembled WGS sequence"/>
</dbReference>
<dbReference type="InterPro" id="IPR003593">
    <property type="entry name" value="AAA+_ATPase"/>
</dbReference>
<dbReference type="PANTHER" id="PTHR48102:SF7">
    <property type="entry name" value="ATP-DEPENDENT CLP PROTEASE ATP-BINDING SUBUNIT CLPX-LIKE, MITOCHONDRIAL"/>
    <property type="match status" value="1"/>
</dbReference>
<evidence type="ECO:0000256" key="1">
    <source>
        <dbReference type="ARBA" id="ARBA00022723"/>
    </source>
</evidence>
<dbReference type="PANTHER" id="PTHR48102">
    <property type="entry name" value="ATP-DEPENDENT CLP PROTEASE ATP-BINDING SUBUNIT CLPX-LIKE, MITOCHONDRIAL-RELATED"/>
    <property type="match status" value="1"/>
</dbReference>
<organism evidence="9 10">
    <name type="scientific">Thalassotalea euphylliae</name>
    <dbReference type="NCBI Taxonomy" id="1655234"/>
    <lineage>
        <taxon>Bacteria</taxon>
        <taxon>Pseudomonadati</taxon>
        <taxon>Pseudomonadota</taxon>
        <taxon>Gammaproteobacteria</taxon>
        <taxon>Alteromonadales</taxon>
        <taxon>Colwelliaceae</taxon>
        <taxon>Thalassotalea</taxon>
    </lineage>
</organism>
<dbReference type="Gene3D" id="6.20.220.10">
    <property type="entry name" value="ClpX chaperone, C4-type zinc finger domain"/>
    <property type="match status" value="1"/>
</dbReference>
<comment type="caution">
    <text evidence="9">The sequence shown here is derived from an EMBL/GenBank/DDBJ whole genome shotgun (WGS) entry which is preliminary data.</text>
</comment>
<evidence type="ECO:0000313" key="10">
    <source>
        <dbReference type="Proteomes" id="UP000256478"/>
    </source>
</evidence>
<evidence type="ECO:0000256" key="4">
    <source>
        <dbReference type="ARBA" id="ARBA00022840"/>
    </source>
</evidence>
<dbReference type="InterPro" id="IPR046425">
    <property type="entry name" value="ClpX_bact"/>
</dbReference>
<dbReference type="Pfam" id="PF07724">
    <property type="entry name" value="AAA_2"/>
    <property type="match status" value="1"/>
</dbReference>
<dbReference type="InterPro" id="IPR050052">
    <property type="entry name" value="ATP-dep_Clp_protease_ClpX"/>
</dbReference>
<dbReference type="Gene3D" id="3.40.50.300">
    <property type="entry name" value="P-loop containing nucleotide triphosphate hydrolases"/>
    <property type="match status" value="1"/>
</dbReference>
<dbReference type="Gene3D" id="1.10.8.60">
    <property type="match status" value="1"/>
</dbReference>